<dbReference type="EMBL" id="JAODOR010000008">
    <property type="protein sequence ID" value="MCT9002128.1"/>
    <property type="molecule type" value="Genomic_DNA"/>
</dbReference>
<protein>
    <submittedName>
        <fullName evidence="2">Lactonase family protein</fullName>
    </submittedName>
</protein>
<dbReference type="PANTHER" id="PTHR30344">
    <property type="entry name" value="6-PHOSPHOGLUCONOLACTONASE-RELATED"/>
    <property type="match status" value="1"/>
</dbReference>
<name>A0ABT2PE48_9MICO</name>
<dbReference type="RefSeq" id="WP_261606661.1">
    <property type="nucleotide sequence ID" value="NZ_JAODOR010000008.1"/>
</dbReference>
<sequence length="345" mass="35747">MTDSSFVFVANSGDSSISTFRLQDGSLERVAVTGGVTGCSNFAIDVELGLIHASVKADDNGGESGILTLSIDRETGVLTPVSRRDLPKGAMNYLTLSRGGTALLGAAYGAGYGFIAPVTDGVVGEPTAQITFPNLHSVITSADGRFAYFVSLGDDVIAQYAITDDLTLDPLSPATVAAPTGSGARHIVLNGSEDAAYVLTEYSGEVLHFSRDVDAGTLTARGSASAVDPNAGLTHSRFGADPRAEHLIWGADLHFSGDDVLWASERSASTLAPVAVAPDGSVTDAQSFVVTEEQPRGFAVSPDGAWLVAAGEQSTDVSLYAVTGDSLDLRQRAETGRGANWVRFA</sequence>
<dbReference type="InterPro" id="IPR019405">
    <property type="entry name" value="Lactonase_7-beta_prop"/>
</dbReference>
<evidence type="ECO:0000256" key="1">
    <source>
        <dbReference type="ARBA" id="ARBA00005564"/>
    </source>
</evidence>
<proteinExistence type="inferred from homology"/>
<accession>A0ABT2PE48</accession>
<keyword evidence="3" id="KW-1185">Reference proteome</keyword>
<comment type="caution">
    <text evidence="2">The sequence shown here is derived from an EMBL/GenBank/DDBJ whole genome shotgun (WGS) entry which is preliminary data.</text>
</comment>
<evidence type="ECO:0000313" key="2">
    <source>
        <dbReference type="EMBL" id="MCT9002128.1"/>
    </source>
</evidence>
<evidence type="ECO:0000313" key="3">
    <source>
        <dbReference type="Proteomes" id="UP001300496"/>
    </source>
</evidence>
<reference evidence="2 3" key="1">
    <citation type="journal article" date="2024" name="Int. J. Syst. Evol. Microbiol.">
        <title>Microbacterium memoriense sp. nov., a member of the Actinomycetota from marine beach sediment of the north coast of Portugal.</title>
        <authorList>
            <person name="Santos J.D.N.D."/>
            <person name="Klimek D."/>
            <person name="Calusinska M."/>
            <person name="Lobo-da-Cunha A."/>
            <person name="Catita J."/>
            <person name="Goncalves H."/>
            <person name="Gonzalez I."/>
            <person name="Lage O.M."/>
        </authorList>
    </citation>
    <scope>NUCLEOTIDE SEQUENCE [LARGE SCALE GENOMIC DNA]</scope>
    <source>
        <strain evidence="2 3">PMIC_1C1B</strain>
    </source>
</reference>
<dbReference type="InterPro" id="IPR015943">
    <property type="entry name" value="WD40/YVTN_repeat-like_dom_sf"/>
</dbReference>
<dbReference type="PANTHER" id="PTHR30344:SF1">
    <property type="entry name" value="6-PHOSPHOGLUCONOLACTONASE"/>
    <property type="match status" value="1"/>
</dbReference>
<gene>
    <name evidence="2" type="ORF">N4R40_07110</name>
</gene>
<dbReference type="Pfam" id="PF10282">
    <property type="entry name" value="Lactonase"/>
    <property type="match status" value="1"/>
</dbReference>
<dbReference type="Proteomes" id="UP001300496">
    <property type="component" value="Unassembled WGS sequence"/>
</dbReference>
<organism evidence="2 3">
    <name type="scientific">Microbacterium memoriense</name>
    <dbReference type="NCBI Taxonomy" id="2978350"/>
    <lineage>
        <taxon>Bacteria</taxon>
        <taxon>Bacillati</taxon>
        <taxon>Actinomycetota</taxon>
        <taxon>Actinomycetes</taxon>
        <taxon>Micrococcales</taxon>
        <taxon>Microbacteriaceae</taxon>
        <taxon>Microbacterium</taxon>
    </lineage>
</organism>
<dbReference type="SUPFAM" id="SSF50974">
    <property type="entry name" value="Nitrous oxide reductase, N-terminal domain"/>
    <property type="match status" value="1"/>
</dbReference>
<dbReference type="InterPro" id="IPR050282">
    <property type="entry name" value="Cycloisomerase_2"/>
</dbReference>
<dbReference type="Gene3D" id="2.130.10.10">
    <property type="entry name" value="YVTN repeat-like/Quinoprotein amine dehydrogenase"/>
    <property type="match status" value="1"/>
</dbReference>
<dbReference type="InterPro" id="IPR011045">
    <property type="entry name" value="N2O_reductase_N"/>
</dbReference>
<comment type="similarity">
    <text evidence="1">Belongs to the cycloisomerase 2 family.</text>
</comment>